<organism evidence="6 7">
    <name type="scientific">Halostagnicola larsenii XH-48</name>
    <dbReference type="NCBI Taxonomy" id="797299"/>
    <lineage>
        <taxon>Archaea</taxon>
        <taxon>Methanobacteriati</taxon>
        <taxon>Methanobacteriota</taxon>
        <taxon>Stenosarchaea group</taxon>
        <taxon>Halobacteria</taxon>
        <taxon>Halobacteriales</taxon>
        <taxon>Natrialbaceae</taxon>
        <taxon>Halostagnicola</taxon>
    </lineage>
</organism>
<keyword evidence="3" id="KW-0119">Carbohydrate metabolism</keyword>
<evidence type="ECO:0000256" key="4">
    <source>
        <dbReference type="ARBA" id="ARBA00038103"/>
    </source>
</evidence>
<dbReference type="InterPro" id="IPR000760">
    <property type="entry name" value="Inositol_monophosphatase-like"/>
</dbReference>
<dbReference type="Pfam" id="PF00459">
    <property type="entry name" value="Inositol_P"/>
    <property type="match status" value="1"/>
</dbReference>
<evidence type="ECO:0000313" key="7">
    <source>
        <dbReference type="Proteomes" id="UP000019024"/>
    </source>
</evidence>
<feature type="binding site" evidence="5">
    <location>
        <position position="158"/>
    </location>
    <ligand>
        <name>Mg(2+)</name>
        <dbReference type="ChEBI" id="CHEBI:18420"/>
        <label>1</label>
        <note>catalytic</note>
    </ligand>
</feature>
<dbReference type="GO" id="GO:0006020">
    <property type="term" value="P:inositol metabolic process"/>
    <property type="evidence" value="ECO:0007669"/>
    <property type="project" value="TreeGrafter"/>
</dbReference>
<dbReference type="GO" id="GO:0007165">
    <property type="term" value="P:signal transduction"/>
    <property type="evidence" value="ECO:0007669"/>
    <property type="project" value="TreeGrafter"/>
</dbReference>
<name>W0JXG0_9EURY</name>
<keyword evidence="5" id="KW-0479">Metal-binding</keyword>
<dbReference type="PROSITE" id="PS51318">
    <property type="entry name" value="TAT"/>
    <property type="match status" value="1"/>
</dbReference>
<evidence type="ECO:0000256" key="2">
    <source>
        <dbReference type="ARBA" id="ARBA00013093"/>
    </source>
</evidence>
<dbReference type="GO" id="GO:0042132">
    <property type="term" value="F:fructose 1,6-bisphosphate 1-phosphatase activity"/>
    <property type="evidence" value="ECO:0007669"/>
    <property type="project" value="UniProtKB-EC"/>
</dbReference>
<keyword evidence="6" id="KW-0614">Plasmid</keyword>
<dbReference type="NCBIfam" id="TIGR01409">
    <property type="entry name" value="TAT_signal_seq"/>
    <property type="match status" value="1"/>
</dbReference>
<evidence type="ECO:0000256" key="5">
    <source>
        <dbReference type="PIRSR" id="PIRSR600760-2"/>
    </source>
</evidence>
<dbReference type="InterPro" id="IPR019546">
    <property type="entry name" value="TAT_signal_bac_arc"/>
</dbReference>
<feature type="binding site" evidence="5">
    <location>
        <position position="139"/>
    </location>
    <ligand>
        <name>Mg(2+)</name>
        <dbReference type="ChEBI" id="CHEBI:18420"/>
        <label>1</label>
        <note>catalytic</note>
    </ligand>
</feature>
<keyword evidence="5" id="KW-0460">Magnesium</keyword>
<dbReference type="EC" id="3.1.3.11" evidence="2"/>
<dbReference type="AlphaFoldDB" id="W0JXG0"/>
<dbReference type="OrthoDB" id="58111at2157"/>
<accession>W0JXG0</accession>
<sequence length="390" mass="42456">MSRPESDSESERSFISNARRRFLKTAGVAGAALGTGAIGANTAFGDSHDDDDDDEEGVVEDLEGQLPIDDQYLRIAVKAAGQAAQLHQNYFGSIEQSEEKDPQNLLTEVDTEAETLLRETIEDELGDDFEEEGHAIYGEEQGGGEGAYNYLWMLDPLDGTTNFIQEIPHFGVNIAVIKNDGEEDETDTEYPGELYAGVTYYSLRDEVWVAVKDNGAYKFESDGFDLVAEDSEPEQLTVTETDTFSDALHGVGFYSKDTADDFGYMGLWRYLFADSIGTRLSGAAAPDIAFVADGQFDTCSVADLKEVDVAPGALIVREAGGTVTDFEGNDDLDAILSGDLVATNSILHENYLTLYDAAGKDWLTTPVDTLIGKVDGILDRSSTQRQEKTN</sequence>
<feature type="binding site" evidence="5">
    <location>
        <position position="308"/>
    </location>
    <ligand>
        <name>Mg(2+)</name>
        <dbReference type="ChEBI" id="CHEBI:18420"/>
        <label>1</label>
        <note>catalytic</note>
    </ligand>
</feature>
<dbReference type="Proteomes" id="UP000019024">
    <property type="component" value="Plasmid unnamed2"/>
</dbReference>
<dbReference type="GeneID" id="25147110"/>
<dbReference type="EMBL" id="CP007057">
    <property type="protein sequence ID" value="AHG01728.1"/>
    <property type="molecule type" value="Genomic_DNA"/>
</dbReference>
<dbReference type="KEGG" id="hlr:HALLA_00120"/>
<dbReference type="PANTHER" id="PTHR20854:SF4">
    <property type="entry name" value="INOSITOL-1-MONOPHOSPHATASE-RELATED"/>
    <property type="match status" value="1"/>
</dbReference>
<dbReference type="Gene3D" id="3.30.540.10">
    <property type="entry name" value="Fructose-1,6-Bisphosphatase, subunit A, domain 1"/>
    <property type="match status" value="1"/>
</dbReference>
<dbReference type="GO" id="GO:0046872">
    <property type="term" value="F:metal ion binding"/>
    <property type="evidence" value="ECO:0007669"/>
    <property type="project" value="UniProtKB-KW"/>
</dbReference>
<dbReference type="eggNOG" id="arCOG01349">
    <property type="taxonomic scope" value="Archaea"/>
</dbReference>
<evidence type="ECO:0000313" key="6">
    <source>
        <dbReference type="EMBL" id="AHG01728.1"/>
    </source>
</evidence>
<dbReference type="GO" id="GO:0008934">
    <property type="term" value="F:inositol monophosphate 1-phosphatase activity"/>
    <property type="evidence" value="ECO:0007669"/>
    <property type="project" value="TreeGrafter"/>
</dbReference>
<dbReference type="SUPFAM" id="SSF56655">
    <property type="entry name" value="Carbohydrate phosphatase"/>
    <property type="match status" value="1"/>
</dbReference>
<dbReference type="HOGENOM" id="CLU_044118_0_4_2"/>
<proteinExistence type="inferred from homology"/>
<protein>
    <recommendedName>
        <fullName evidence="2">fructose-bisphosphatase</fullName>
        <ecNumber evidence="2">3.1.3.11</ecNumber>
    </recommendedName>
</protein>
<gene>
    <name evidence="6" type="ORF">HALLA_00120</name>
</gene>
<keyword evidence="7" id="KW-1185">Reference proteome</keyword>
<comment type="catalytic activity">
    <reaction evidence="1">
        <text>beta-D-fructose 1,6-bisphosphate + H2O = beta-D-fructose 6-phosphate + phosphate</text>
        <dbReference type="Rhea" id="RHEA:11064"/>
        <dbReference type="ChEBI" id="CHEBI:15377"/>
        <dbReference type="ChEBI" id="CHEBI:32966"/>
        <dbReference type="ChEBI" id="CHEBI:43474"/>
        <dbReference type="ChEBI" id="CHEBI:57634"/>
        <dbReference type="EC" id="3.1.3.11"/>
    </reaction>
</comment>
<dbReference type="PANTHER" id="PTHR20854">
    <property type="entry name" value="INOSITOL MONOPHOSPHATASE"/>
    <property type="match status" value="1"/>
</dbReference>
<evidence type="ECO:0000256" key="3">
    <source>
        <dbReference type="ARBA" id="ARBA00023277"/>
    </source>
</evidence>
<dbReference type="Gene3D" id="3.40.190.80">
    <property type="match status" value="1"/>
</dbReference>
<geneLocation type="plasmid" evidence="6">
    <name>unnamed</name>
</geneLocation>
<dbReference type="PATRIC" id="fig|797299.3.peg.3454"/>
<evidence type="ECO:0000256" key="1">
    <source>
        <dbReference type="ARBA" id="ARBA00001273"/>
    </source>
</evidence>
<dbReference type="PRINTS" id="PR00377">
    <property type="entry name" value="IMPHPHTASES"/>
</dbReference>
<feature type="binding site" evidence="5">
    <location>
        <position position="155"/>
    </location>
    <ligand>
        <name>Mg(2+)</name>
        <dbReference type="ChEBI" id="CHEBI:18420"/>
        <label>1</label>
        <note>catalytic</note>
    </ligand>
</feature>
<feature type="binding site" evidence="5">
    <location>
        <position position="157"/>
    </location>
    <ligand>
        <name>Mg(2+)</name>
        <dbReference type="ChEBI" id="CHEBI:18420"/>
        <label>1</label>
        <note>catalytic</note>
    </ligand>
</feature>
<comment type="cofactor">
    <cofactor evidence="5">
        <name>Mg(2+)</name>
        <dbReference type="ChEBI" id="CHEBI:18420"/>
    </cofactor>
</comment>
<comment type="similarity">
    <text evidence="4">Belongs to the inositol monophosphatase superfamily. FBPase class 4 family.</text>
</comment>
<dbReference type="InterPro" id="IPR006311">
    <property type="entry name" value="TAT_signal"/>
</dbReference>
<dbReference type="RefSeq" id="WP_049954616.1">
    <property type="nucleotide sequence ID" value="NZ_CP007057.1"/>
</dbReference>
<reference evidence="6 7" key="1">
    <citation type="submission" date="2014-01" db="EMBL/GenBank/DDBJ databases">
        <authorList>
            <consortium name="DOE Joint Genome Institute"/>
            <person name="Anderson I."/>
            <person name="Huntemann M."/>
            <person name="Han J."/>
            <person name="Chen A."/>
            <person name="Kyrpides N."/>
            <person name="Mavromatis K."/>
            <person name="Markowitz V."/>
            <person name="Palaniappan K."/>
            <person name="Ivanova N."/>
            <person name="Schaumberg A."/>
            <person name="Pati A."/>
            <person name="Liolios K."/>
            <person name="Nordberg H.P."/>
            <person name="Cantor M.N."/>
            <person name="Hua S.X."/>
            <person name="Woyke T."/>
        </authorList>
    </citation>
    <scope>NUCLEOTIDE SEQUENCE [LARGE SCALE GENOMIC DNA]</scope>
    <source>
        <strain evidence="6 7">XH-48</strain>
        <plasmid evidence="7">2</plasmid>
    </source>
</reference>